<comment type="cofactor">
    <cofactor evidence="1">
        <name>Zn(2+)</name>
        <dbReference type="ChEBI" id="CHEBI:29105"/>
    </cofactor>
</comment>
<dbReference type="EMBL" id="QFPN01000012">
    <property type="protein sequence ID" value="PZQ11237.1"/>
    <property type="molecule type" value="Genomic_DNA"/>
</dbReference>
<dbReference type="InterPro" id="IPR024087">
    <property type="entry name" value="Creatininase-like_sf"/>
</dbReference>
<dbReference type="AlphaFoldDB" id="A0A2W5LV85"/>
<gene>
    <name evidence="6" type="ORF">DI565_18230</name>
</gene>
<name>A0A2W5LV85_ANCNO</name>
<comment type="caution">
    <text evidence="6">The sequence shown here is derived from an EMBL/GenBank/DDBJ whole genome shotgun (WGS) entry which is preliminary data.</text>
</comment>
<evidence type="ECO:0000256" key="4">
    <source>
        <dbReference type="ARBA" id="ARBA00022833"/>
    </source>
</evidence>
<organism evidence="6 7">
    <name type="scientific">Ancylobacter novellus</name>
    <name type="common">Thiobacillus novellus</name>
    <dbReference type="NCBI Taxonomy" id="921"/>
    <lineage>
        <taxon>Bacteria</taxon>
        <taxon>Pseudomonadati</taxon>
        <taxon>Pseudomonadota</taxon>
        <taxon>Alphaproteobacteria</taxon>
        <taxon>Hyphomicrobiales</taxon>
        <taxon>Xanthobacteraceae</taxon>
        <taxon>Ancylobacter</taxon>
    </lineage>
</organism>
<dbReference type="InterPro" id="IPR003785">
    <property type="entry name" value="Creatininase/forma_Hydrolase"/>
</dbReference>
<dbReference type="PANTHER" id="PTHR35005">
    <property type="entry name" value="3-DEHYDRO-SCYLLO-INOSOSE HYDROLASE"/>
    <property type="match status" value="1"/>
</dbReference>
<evidence type="ECO:0000256" key="1">
    <source>
        <dbReference type="ARBA" id="ARBA00001947"/>
    </source>
</evidence>
<evidence type="ECO:0000313" key="7">
    <source>
        <dbReference type="Proteomes" id="UP000249577"/>
    </source>
</evidence>
<dbReference type="GO" id="GO:0046872">
    <property type="term" value="F:metal ion binding"/>
    <property type="evidence" value="ECO:0007669"/>
    <property type="project" value="UniProtKB-KW"/>
</dbReference>
<protein>
    <submittedName>
        <fullName evidence="6">Creatininase</fullName>
    </submittedName>
</protein>
<comment type="similarity">
    <text evidence="5">Belongs to the creatininase superfamily.</text>
</comment>
<evidence type="ECO:0000256" key="5">
    <source>
        <dbReference type="ARBA" id="ARBA00024029"/>
    </source>
</evidence>
<keyword evidence="4" id="KW-0862">Zinc</keyword>
<reference evidence="6 7" key="1">
    <citation type="submission" date="2017-08" db="EMBL/GenBank/DDBJ databases">
        <title>Infants hospitalized years apart are colonized by the same room-sourced microbial strains.</title>
        <authorList>
            <person name="Brooks B."/>
            <person name="Olm M.R."/>
            <person name="Firek B.A."/>
            <person name="Baker R."/>
            <person name="Thomas B.C."/>
            <person name="Morowitz M.J."/>
            <person name="Banfield J.F."/>
        </authorList>
    </citation>
    <scope>NUCLEOTIDE SEQUENCE [LARGE SCALE GENOMIC DNA]</scope>
    <source>
        <strain evidence="6">S2_005_003_R2_43</strain>
    </source>
</reference>
<evidence type="ECO:0000256" key="3">
    <source>
        <dbReference type="ARBA" id="ARBA00022801"/>
    </source>
</evidence>
<keyword evidence="3" id="KW-0378">Hydrolase</keyword>
<sequence length="274" mass="29663">MTAAAATLPRRRWTEMTTEDFRDPGVADWIAVLPVAAVEQHGPHLPLGVDAIIGDGYLARALELLPAELPVTVLPAQRIGTSVEHAAFPGTLSISPETVIRAWTEIGESVARAGVRKIVLMNAHGGNTAALDVVARSLRVRRGMLAVCCHWQRFGYPAGTFDAGELRHGIHGGEIETSLMLAFRPDLVRMDEARDFRPYTLDMERDFAHLRATSPAGFGWMSQDINETGAIGNAAAATAEAGRVSIEHGARAFVDLLRDVARFPMERLSRGPIA</sequence>
<dbReference type="GO" id="GO:0016811">
    <property type="term" value="F:hydrolase activity, acting on carbon-nitrogen (but not peptide) bonds, in linear amides"/>
    <property type="evidence" value="ECO:0007669"/>
    <property type="project" value="TreeGrafter"/>
</dbReference>
<dbReference type="PANTHER" id="PTHR35005:SF1">
    <property type="entry name" value="2-AMINO-5-FORMYLAMINO-6-RIBOSYLAMINOPYRIMIDIN-4(3H)-ONE 5'-MONOPHOSPHATE DEFORMYLASE"/>
    <property type="match status" value="1"/>
</dbReference>
<dbReference type="Pfam" id="PF02633">
    <property type="entry name" value="Creatininase"/>
    <property type="match status" value="1"/>
</dbReference>
<dbReference type="SUPFAM" id="SSF102215">
    <property type="entry name" value="Creatininase"/>
    <property type="match status" value="1"/>
</dbReference>
<accession>A0A2W5LV85</accession>
<evidence type="ECO:0000256" key="2">
    <source>
        <dbReference type="ARBA" id="ARBA00022723"/>
    </source>
</evidence>
<dbReference type="GO" id="GO:0009231">
    <property type="term" value="P:riboflavin biosynthetic process"/>
    <property type="evidence" value="ECO:0007669"/>
    <property type="project" value="TreeGrafter"/>
</dbReference>
<evidence type="ECO:0000313" key="6">
    <source>
        <dbReference type="EMBL" id="PZQ11237.1"/>
    </source>
</evidence>
<proteinExistence type="inferred from homology"/>
<dbReference type="Proteomes" id="UP000249577">
    <property type="component" value="Unassembled WGS sequence"/>
</dbReference>
<dbReference type="Gene3D" id="3.40.50.10310">
    <property type="entry name" value="Creatininase"/>
    <property type="match status" value="1"/>
</dbReference>
<keyword evidence="2" id="KW-0479">Metal-binding</keyword>